<dbReference type="KEGG" id="tva:4739901"/>
<gene>
    <name evidence="1" type="ORF">TVAG_548750</name>
</gene>
<evidence type="ECO:0000313" key="1">
    <source>
        <dbReference type="EMBL" id="EAX82272.1"/>
    </source>
</evidence>
<dbReference type="RefSeq" id="XP_001295202.1">
    <property type="nucleotide sequence ID" value="XM_001295201.1"/>
</dbReference>
<dbReference type="EMBL" id="DS116843">
    <property type="protein sequence ID" value="EAX82272.1"/>
    <property type="molecule type" value="Genomic_DNA"/>
</dbReference>
<reference evidence="1" key="1">
    <citation type="submission" date="2006-10" db="EMBL/GenBank/DDBJ databases">
        <authorList>
            <person name="Amadeo P."/>
            <person name="Zhao Q."/>
            <person name="Wortman J."/>
            <person name="Fraser-Liggett C."/>
            <person name="Carlton J."/>
        </authorList>
    </citation>
    <scope>NUCLEOTIDE SEQUENCE</scope>
    <source>
        <strain evidence="1">G3</strain>
    </source>
</reference>
<name>A2GKP5_TRIV3</name>
<dbReference type="AlphaFoldDB" id="A2GKP5"/>
<keyword evidence="2" id="KW-1185">Reference proteome</keyword>
<sequence length="166" mass="19728">MSQRTVSYLSYANPALKHRKRTPQCQRDYEKIQRRIKFNGEKVEYVASYIDRYFGSHVTSMMLISIANVIIEKHKIKLDRLARRNRSALLCWFTENWDIIHPYLKQKKSKSGDKSDESNNEFDDQNGRCIYKCEEYCGYFDPSDISLLLNTHMENICNQKDHLSNF</sequence>
<dbReference type="InParanoid" id="A2GKP5"/>
<dbReference type="Proteomes" id="UP000001542">
    <property type="component" value="Unassembled WGS sequence"/>
</dbReference>
<proteinExistence type="predicted"/>
<accession>A2GKP5</accession>
<evidence type="ECO:0000313" key="2">
    <source>
        <dbReference type="Proteomes" id="UP000001542"/>
    </source>
</evidence>
<dbReference type="VEuPathDB" id="TrichDB:TVAGG3_0796000"/>
<dbReference type="VEuPathDB" id="TrichDB:TVAG_548750"/>
<reference evidence="1" key="2">
    <citation type="journal article" date="2007" name="Science">
        <title>Draft genome sequence of the sexually transmitted pathogen Trichomonas vaginalis.</title>
        <authorList>
            <person name="Carlton J.M."/>
            <person name="Hirt R.P."/>
            <person name="Silva J.C."/>
            <person name="Delcher A.L."/>
            <person name="Schatz M."/>
            <person name="Zhao Q."/>
            <person name="Wortman J.R."/>
            <person name="Bidwell S.L."/>
            <person name="Alsmark U.C.M."/>
            <person name="Besteiro S."/>
            <person name="Sicheritz-Ponten T."/>
            <person name="Noel C.J."/>
            <person name="Dacks J.B."/>
            <person name="Foster P.G."/>
            <person name="Simillion C."/>
            <person name="Van de Peer Y."/>
            <person name="Miranda-Saavedra D."/>
            <person name="Barton G.J."/>
            <person name="Westrop G.D."/>
            <person name="Mueller S."/>
            <person name="Dessi D."/>
            <person name="Fiori P.L."/>
            <person name="Ren Q."/>
            <person name="Paulsen I."/>
            <person name="Zhang H."/>
            <person name="Bastida-Corcuera F.D."/>
            <person name="Simoes-Barbosa A."/>
            <person name="Brown M.T."/>
            <person name="Hayes R.D."/>
            <person name="Mukherjee M."/>
            <person name="Okumura C.Y."/>
            <person name="Schneider R."/>
            <person name="Smith A.J."/>
            <person name="Vanacova S."/>
            <person name="Villalvazo M."/>
            <person name="Haas B.J."/>
            <person name="Pertea M."/>
            <person name="Feldblyum T.V."/>
            <person name="Utterback T.R."/>
            <person name="Shu C.L."/>
            <person name="Osoegawa K."/>
            <person name="de Jong P.J."/>
            <person name="Hrdy I."/>
            <person name="Horvathova L."/>
            <person name="Zubacova Z."/>
            <person name="Dolezal P."/>
            <person name="Malik S.B."/>
            <person name="Logsdon J.M. Jr."/>
            <person name="Henze K."/>
            <person name="Gupta A."/>
            <person name="Wang C.C."/>
            <person name="Dunne R.L."/>
            <person name="Upcroft J.A."/>
            <person name="Upcroft P."/>
            <person name="White O."/>
            <person name="Salzberg S.L."/>
            <person name="Tang P."/>
            <person name="Chiu C.-H."/>
            <person name="Lee Y.-S."/>
            <person name="Embley T.M."/>
            <person name="Coombs G.H."/>
            <person name="Mottram J.C."/>
            <person name="Tachezy J."/>
            <person name="Fraser-Liggett C.M."/>
            <person name="Johnson P.J."/>
        </authorList>
    </citation>
    <scope>NUCLEOTIDE SEQUENCE [LARGE SCALE GENOMIC DNA]</scope>
    <source>
        <strain evidence="1">G3</strain>
    </source>
</reference>
<organism evidence="1 2">
    <name type="scientific">Trichomonas vaginalis (strain ATCC PRA-98 / G3)</name>
    <dbReference type="NCBI Taxonomy" id="412133"/>
    <lineage>
        <taxon>Eukaryota</taxon>
        <taxon>Metamonada</taxon>
        <taxon>Parabasalia</taxon>
        <taxon>Trichomonadida</taxon>
        <taxon>Trichomonadidae</taxon>
        <taxon>Trichomonas</taxon>
    </lineage>
</organism>
<protein>
    <submittedName>
        <fullName evidence="1">Uncharacterized protein</fullName>
    </submittedName>
</protein>